<dbReference type="InterPro" id="IPR015655">
    <property type="entry name" value="PP2C"/>
</dbReference>
<feature type="domain" description="PPM-type phosphatase" evidence="17">
    <location>
        <begin position="62"/>
        <end position="332"/>
    </location>
</feature>
<evidence type="ECO:0000256" key="1">
    <source>
        <dbReference type="ARBA" id="ARBA00001936"/>
    </source>
</evidence>
<evidence type="ECO:0000256" key="12">
    <source>
        <dbReference type="ARBA" id="ARBA00022912"/>
    </source>
</evidence>
<comment type="cofactor">
    <cofactor evidence="2">
        <name>Mg(2+)</name>
        <dbReference type="ChEBI" id="CHEBI:18420"/>
    </cofactor>
</comment>
<keyword evidence="13" id="KW-0472">Membrane</keyword>
<dbReference type="Gene3D" id="1.10.10.430">
    <property type="entry name" value="Phosphatase 2C, C-terminal domain suprefamily"/>
    <property type="match status" value="1"/>
</dbReference>
<dbReference type="Gene3D" id="3.60.40.10">
    <property type="entry name" value="PPM-type phosphatase domain"/>
    <property type="match status" value="1"/>
</dbReference>
<keyword evidence="15" id="KW-0449">Lipoprotein</keyword>
<keyword evidence="11" id="KW-0460">Magnesium</keyword>
<evidence type="ECO:0000256" key="6">
    <source>
        <dbReference type="ARBA" id="ARBA00022490"/>
    </source>
</evidence>
<keyword evidence="19" id="KW-1185">Reference proteome</keyword>
<evidence type="ECO:0000256" key="15">
    <source>
        <dbReference type="ARBA" id="ARBA00023288"/>
    </source>
</evidence>
<evidence type="ECO:0000256" key="2">
    <source>
        <dbReference type="ARBA" id="ARBA00001946"/>
    </source>
</evidence>
<dbReference type="PROSITE" id="PS51746">
    <property type="entry name" value="PPM_2"/>
    <property type="match status" value="1"/>
</dbReference>
<dbReference type="PROSITE" id="PS01032">
    <property type="entry name" value="PPM_1"/>
    <property type="match status" value="1"/>
</dbReference>
<dbReference type="STRING" id="48709.A0A1D2N7G3"/>
<dbReference type="InterPro" id="IPR036580">
    <property type="entry name" value="PP2C_C_sf"/>
</dbReference>
<dbReference type="GO" id="GO:0004722">
    <property type="term" value="F:protein serine/threonine phosphatase activity"/>
    <property type="evidence" value="ECO:0007669"/>
    <property type="project" value="InterPro"/>
</dbReference>
<keyword evidence="6" id="KW-0963">Cytoplasm</keyword>
<dbReference type="GO" id="GO:0005829">
    <property type="term" value="C:cytosol"/>
    <property type="evidence" value="ECO:0007669"/>
    <property type="project" value="UniProtKB-SubCell"/>
</dbReference>
<evidence type="ECO:0000256" key="5">
    <source>
        <dbReference type="ARBA" id="ARBA00006702"/>
    </source>
</evidence>
<evidence type="ECO:0000256" key="16">
    <source>
        <dbReference type="RuleBase" id="RU003465"/>
    </source>
</evidence>
<comment type="similarity">
    <text evidence="5 16">Belongs to the PP2C family.</text>
</comment>
<dbReference type="OMA" id="MQGYRMT"/>
<dbReference type="InterPro" id="IPR001932">
    <property type="entry name" value="PPM-type_phosphatase-like_dom"/>
</dbReference>
<evidence type="ECO:0000256" key="4">
    <source>
        <dbReference type="ARBA" id="ARBA00004635"/>
    </source>
</evidence>
<dbReference type="SUPFAM" id="SSF81606">
    <property type="entry name" value="PP2C-like"/>
    <property type="match status" value="1"/>
</dbReference>
<keyword evidence="9" id="KW-0479">Metal-binding</keyword>
<dbReference type="SUPFAM" id="SSF81601">
    <property type="entry name" value="Protein serine/threonine phosphatase 2C, C-terminal domain"/>
    <property type="match status" value="1"/>
</dbReference>
<dbReference type="Proteomes" id="UP000094527">
    <property type="component" value="Unassembled WGS sequence"/>
</dbReference>
<evidence type="ECO:0000313" key="19">
    <source>
        <dbReference type="Proteomes" id="UP000094527"/>
    </source>
</evidence>
<dbReference type="InterPro" id="IPR000222">
    <property type="entry name" value="PP2C_BS"/>
</dbReference>
<evidence type="ECO:0000256" key="14">
    <source>
        <dbReference type="ARBA" id="ARBA00023211"/>
    </source>
</evidence>
<reference evidence="18 19" key="1">
    <citation type="journal article" date="2016" name="Genome Biol. Evol.">
        <title>Gene Family Evolution Reflects Adaptation to Soil Environmental Stressors in the Genome of the Collembolan Orchesella cincta.</title>
        <authorList>
            <person name="Faddeeva-Vakhrusheva A."/>
            <person name="Derks M.F."/>
            <person name="Anvar S.Y."/>
            <person name="Agamennone V."/>
            <person name="Suring W."/>
            <person name="Smit S."/>
            <person name="van Straalen N.M."/>
            <person name="Roelofs D."/>
        </authorList>
    </citation>
    <scope>NUCLEOTIDE SEQUENCE [LARGE SCALE GENOMIC DNA]</scope>
    <source>
        <tissue evidence="18">Mixed pool</tissue>
    </source>
</reference>
<sequence length="420" mass="46553">MASWSLGGGYGDRPTYNYSAPSWIRRQLQSLKRLITYNEMGALLDKPKTEKYNEHGDWNGLRYGLASMQGWRIEMEDAHCAVMGLPGSLKEWAFFAVFDGHAGERVSSHCADNLLETIIQTEQFSRYATEEDVSIDEIKKGIRDGFLLLDDKMRTIPEMASGEDKSGSTAVCVLISPTHLYVANCGDSRSVMCRNGRVSFSTQDHKPINPAEKERIQNAGGSVMIQRVNGSLAVSRALGDYEYKNVEGKGPCEQLVSPEPEISVESRDTNQDEFMVLACDGVWDVMSNEDLVEFIRSRLRVSNDLESICNQVIDTCLYKGSRDNMSIVLITFPNCPPPEEDAAQKEAALEELLKNRVTELVNESGGAIELPHILQTLSDENISDLPPGGGLAAKRPFIETVYKSLCPNSADTVSPLFYTV</sequence>
<dbReference type="PANTHER" id="PTHR47992">
    <property type="entry name" value="PROTEIN PHOSPHATASE"/>
    <property type="match status" value="1"/>
</dbReference>
<accession>A0A1D2N7G3</accession>
<dbReference type="FunFam" id="3.60.40.10:FF:000001">
    <property type="entry name" value="protein phosphatase 1B isoform X1"/>
    <property type="match status" value="1"/>
</dbReference>
<dbReference type="SMART" id="SM00331">
    <property type="entry name" value="PP2C_SIG"/>
    <property type="match status" value="1"/>
</dbReference>
<dbReference type="GO" id="GO:0030145">
    <property type="term" value="F:manganese ion binding"/>
    <property type="evidence" value="ECO:0007669"/>
    <property type="project" value="InterPro"/>
</dbReference>
<evidence type="ECO:0000256" key="7">
    <source>
        <dbReference type="ARBA" id="ARBA00022553"/>
    </source>
</evidence>
<evidence type="ECO:0000256" key="9">
    <source>
        <dbReference type="ARBA" id="ARBA00022723"/>
    </source>
</evidence>
<name>A0A1D2N7G3_ORCCI</name>
<comment type="subcellular location">
    <subcellularLocation>
        <location evidence="3">Cytoplasm</location>
        <location evidence="3">Cytosol</location>
    </subcellularLocation>
    <subcellularLocation>
        <location evidence="4">Membrane</location>
        <topology evidence="4">Lipid-anchor</topology>
    </subcellularLocation>
</comment>
<dbReference type="Pfam" id="PF07830">
    <property type="entry name" value="PP2C_C"/>
    <property type="match status" value="1"/>
</dbReference>
<comment type="cofactor">
    <cofactor evidence="1">
        <name>Mn(2+)</name>
        <dbReference type="ChEBI" id="CHEBI:29035"/>
    </cofactor>
</comment>
<dbReference type="Pfam" id="PF00481">
    <property type="entry name" value="PP2C"/>
    <property type="match status" value="1"/>
</dbReference>
<evidence type="ECO:0000256" key="13">
    <source>
        <dbReference type="ARBA" id="ARBA00023136"/>
    </source>
</evidence>
<keyword evidence="10 16" id="KW-0378">Hydrolase</keyword>
<dbReference type="InterPro" id="IPR036457">
    <property type="entry name" value="PPM-type-like_dom_sf"/>
</dbReference>
<dbReference type="AlphaFoldDB" id="A0A1D2N7G3"/>
<dbReference type="EMBL" id="LJIJ01000167">
    <property type="protein sequence ID" value="ODN01199.1"/>
    <property type="molecule type" value="Genomic_DNA"/>
</dbReference>
<keyword evidence="7" id="KW-0597">Phosphoprotein</keyword>
<evidence type="ECO:0000256" key="8">
    <source>
        <dbReference type="ARBA" id="ARBA00022707"/>
    </source>
</evidence>
<proteinExistence type="inferred from homology"/>
<dbReference type="InterPro" id="IPR012911">
    <property type="entry name" value="PP2C_C"/>
</dbReference>
<keyword evidence="8" id="KW-0519">Myristate</keyword>
<comment type="caution">
    <text evidence="18">The sequence shown here is derived from an EMBL/GenBank/DDBJ whole genome shotgun (WGS) entry which is preliminary data.</text>
</comment>
<evidence type="ECO:0000259" key="17">
    <source>
        <dbReference type="PROSITE" id="PS51746"/>
    </source>
</evidence>
<organism evidence="18 19">
    <name type="scientific">Orchesella cincta</name>
    <name type="common">Springtail</name>
    <name type="synonym">Podura cincta</name>
    <dbReference type="NCBI Taxonomy" id="48709"/>
    <lineage>
        <taxon>Eukaryota</taxon>
        <taxon>Metazoa</taxon>
        <taxon>Ecdysozoa</taxon>
        <taxon>Arthropoda</taxon>
        <taxon>Hexapoda</taxon>
        <taxon>Collembola</taxon>
        <taxon>Entomobryomorpha</taxon>
        <taxon>Entomobryoidea</taxon>
        <taxon>Orchesellidae</taxon>
        <taxon>Orchesellinae</taxon>
        <taxon>Orchesella</taxon>
    </lineage>
</organism>
<protein>
    <submittedName>
        <fullName evidence="18">Protein phosphatase 1B</fullName>
    </submittedName>
</protein>
<dbReference type="GO" id="GO:0000287">
    <property type="term" value="F:magnesium ion binding"/>
    <property type="evidence" value="ECO:0007669"/>
    <property type="project" value="InterPro"/>
</dbReference>
<dbReference type="CDD" id="cd00143">
    <property type="entry name" value="PP2Cc"/>
    <property type="match status" value="1"/>
</dbReference>
<evidence type="ECO:0000313" key="18">
    <source>
        <dbReference type="EMBL" id="ODN01199.1"/>
    </source>
</evidence>
<dbReference type="GO" id="GO:0016020">
    <property type="term" value="C:membrane"/>
    <property type="evidence" value="ECO:0007669"/>
    <property type="project" value="UniProtKB-SubCell"/>
</dbReference>
<dbReference type="OrthoDB" id="10264738at2759"/>
<keyword evidence="12 16" id="KW-0904">Protein phosphatase</keyword>
<evidence type="ECO:0000256" key="3">
    <source>
        <dbReference type="ARBA" id="ARBA00004514"/>
    </source>
</evidence>
<gene>
    <name evidence="18" type="ORF">Ocin01_05481</name>
</gene>
<evidence type="ECO:0000256" key="10">
    <source>
        <dbReference type="ARBA" id="ARBA00022801"/>
    </source>
</evidence>
<evidence type="ECO:0000256" key="11">
    <source>
        <dbReference type="ARBA" id="ARBA00022842"/>
    </source>
</evidence>
<dbReference type="SMART" id="SM00332">
    <property type="entry name" value="PP2Cc"/>
    <property type="match status" value="1"/>
</dbReference>
<keyword evidence="14" id="KW-0464">Manganese</keyword>